<evidence type="ECO:0000256" key="6">
    <source>
        <dbReference type="ARBA" id="ARBA00023136"/>
    </source>
</evidence>
<feature type="transmembrane region" description="Helical" evidence="7">
    <location>
        <begin position="408"/>
        <end position="427"/>
    </location>
</feature>
<comment type="subcellular location">
    <subcellularLocation>
        <location evidence="1">Cell membrane</location>
        <topology evidence="1">Multi-pass membrane protein</topology>
    </subcellularLocation>
</comment>
<evidence type="ECO:0000313" key="9">
    <source>
        <dbReference type="EMBL" id="MCF8587395.1"/>
    </source>
</evidence>
<protein>
    <submittedName>
        <fullName evidence="9">MFS transporter</fullName>
    </submittedName>
</protein>
<feature type="transmembrane region" description="Helical" evidence="7">
    <location>
        <begin position="439"/>
        <end position="461"/>
    </location>
</feature>
<proteinExistence type="predicted"/>
<evidence type="ECO:0000256" key="7">
    <source>
        <dbReference type="SAM" id="Phobius"/>
    </source>
</evidence>
<accession>A0ABS9IPC7</accession>
<feature type="transmembrane region" description="Helical" evidence="7">
    <location>
        <begin position="200"/>
        <end position="219"/>
    </location>
</feature>
<evidence type="ECO:0000313" key="10">
    <source>
        <dbReference type="Proteomes" id="UP001200110"/>
    </source>
</evidence>
<feature type="transmembrane region" description="Helical" evidence="7">
    <location>
        <begin position="53"/>
        <end position="71"/>
    </location>
</feature>
<feature type="transmembrane region" description="Helical" evidence="7">
    <location>
        <begin position="365"/>
        <end position="387"/>
    </location>
</feature>
<feature type="domain" description="Major facilitator superfamily (MFS) profile" evidence="8">
    <location>
        <begin position="16"/>
        <end position="466"/>
    </location>
</feature>
<feature type="transmembrane region" description="Helical" evidence="7">
    <location>
        <begin position="339"/>
        <end position="359"/>
    </location>
</feature>
<gene>
    <name evidence="9" type="ORF">L5G33_02800</name>
</gene>
<feature type="transmembrane region" description="Helical" evidence="7">
    <location>
        <begin position="225"/>
        <end position="247"/>
    </location>
</feature>
<feature type="transmembrane region" description="Helical" evidence="7">
    <location>
        <begin position="305"/>
        <end position="327"/>
    </location>
</feature>
<dbReference type="InterPro" id="IPR020846">
    <property type="entry name" value="MFS_dom"/>
</dbReference>
<dbReference type="InterPro" id="IPR036259">
    <property type="entry name" value="MFS_trans_sf"/>
</dbReference>
<dbReference type="EMBL" id="JAKKOR010000001">
    <property type="protein sequence ID" value="MCF8587395.1"/>
    <property type="molecule type" value="Genomic_DNA"/>
</dbReference>
<dbReference type="PANTHER" id="PTHR42718">
    <property type="entry name" value="MAJOR FACILITATOR SUPERFAMILY MULTIDRUG TRANSPORTER MFSC"/>
    <property type="match status" value="1"/>
</dbReference>
<keyword evidence="4 7" id="KW-0812">Transmembrane</keyword>
<evidence type="ECO:0000256" key="4">
    <source>
        <dbReference type="ARBA" id="ARBA00022692"/>
    </source>
</evidence>
<keyword evidence="10" id="KW-1185">Reference proteome</keyword>
<dbReference type="Proteomes" id="UP001200110">
    <property type="component" value="Unassembled WGS sequence"/>
</dbReference>
<evidence type="ECO:0000256" key="2">
    <source>
        <dbReference type="ARBA" id="ARBA00022448"/>
    </source>
</evidence>
<dbReference type="Gene3D" id="1.20.1250.20">
    <property type="entry name" value="MFS general substrate transporter like domains"/>
    <property type="match status" value="1"/>
</dbReference>
<name>A0ABS9IPC7_9ACTN</name>
<dbReference type="PROSITE" id="PS50850">
    <property type="entry name" value="MFS"/>
    <property type="match status" value="1"/>
</dbReference>
<dbReference type="PANTHER" id="PTHR42718:SF46">
    <property type="entry name" value="BLR6921 PROTEIN"/>
    <property type="match status" value="1"/>
</dbReference>
<evidence type="ECO:0000256" key="3">
    <source>
        <dbReference type="ARBA" id="ARBA00022475"/>
    </source>
</evidence>
<sequence length="481" mass="49263">MSVNSESAAPPRTGAIVAVLAMAGIVVSLMQTLVIPIIPHLPEYLNAGVDDTAWVITATLLAAAVATPTMGRLGDMFGKRRMLLISIVLMTVGSVIGAFASTVLPMIVGRTLQGLAAGVIPLGISVMRDVLPKEKLAGAVAMMSASLGVGGALGLPLAAVIAEYGSWHMLFWVSAAMGLISFVAVTMVVPESPERAGGGFDFVGAVTLSAGLVALLLGISKGASWGWTASSTILCFVIAVIAFAAWATWELRTTAPLVDLRVSARPQVLLTNIASIAFGFAMFAMSMVFPQIVQLPEQTGSGLGGSMLMAGLVMAPMGIMLLFAAPVSSYITNNFGPKITLMAGAVVVAVGYFIGAFMLHSEWQLVVIGIIIGIGTGLAYGAMPALIMGGVPASQTGAANSFNTLMRSLGTSFASAIAGVITSQMFIQLGDAEIPTADAFKTIMLIAGGAAVVAFCVTGVIPKRSAPAEVDDVVVDPAEVR</sequence>
<evidence type="ECO:0000256" key="1">
    <source>
        <dbReference type="ARBA" id="ARBA00004651"/>
    </source>
</evidence>
<evidence type="ECO:0000256" key="5">
    <source>
        <dbReference type="ARBA" id="ARBA00022989"/>
    </source>
</evidence>
<feature type="transmembrane region" description="Helical" evidence="7">
    <location>
        <begin position="167"/>
        <end position="188"/>
    </location>
</feature>
<keyword evidence="2" id="KW-0813">Transport</keyword>
<feature type="transmembrane region" description="Helical" evidence="7">
    <location>
        <begin position="268"/>
        <end position="293"/>
    </location>
</feature>
<dbReference type="Gene3D" id="1.20.1720.10">
    <property type="entry name" value="Multidrug resistance protein D"/>
    <property type="match status" value="1"/>
</dbReference>
<dbReference type="SUPFAM" id="SSF103473">
    <property type="entry name" value="MFS general substrate transporter"/>
    <property type="match status" value="1"/>
</dbReference>
<reference evidence="9 10" key="1">
    <citation type="submission" date="2022-01" db="EMBL/GenBank/DDBJ databases">
        <authorList>
            <person name="Huang Y."/>
        </authorList>
    </citation>
    <scope>NUCLEOTIDE SEQUENCE [LARGE SCALE GENOMIC DNA]</scope>
    <source>
        <strain evidence="9 10">HY366</strain>
    </source>
</reference>
<feature type="transmembrane region" description="Helical" evidence="7">
    <location>
        <begin position="83"/>
        <end position="101"/>
    </location>
</feature>
<keyword evidence="5 7" id="KW-1133">Transmembrane helix</keyword>
<dbReference type="InterPro" id="IPR011701">
    <property type="entry name" value="MFS"/>
</dbReference>
<keyword evidence="6 7" id="KW-0472">Membrane</keyword>
<dbReference type="CDD" id="cd17504">
    <property type="entry name" value="MFS_MMR_MDR_like"/>
    <property type="match status" value="1"/>
</dbReference>
<feature type="transmembrane region" description="Helical" evidence="7">
    <location>
        <begin position="15"/>
        <end position="38"/>
    </location>
</feature>
<evidence type="ECO:0000259" key="8">
    <source>
        <dbReference type="PROSITE" id="PS50850"/>
    </source>
</evidence>
<keyword evidence="3" id="KW-1003">Cell membrane</keyword>
<feature type="transmembrane region" description="Helical" evidence="7">
    <location>
        <begin position="139"/>
        <end position="161"/>
    </location>
</feature>
<comment type="caution">
    <text evidence="9">The sequence shown here is derived from an EMBL/GenBank/DDBJ whole genome shotgun (WGS) entry which is preliminary data.</text>
</comment>
<organism evidence="9 10">
    <name type="scientific">Gordonia liuliyuniae</name>
    <dbReference type="NCBI Taxonomy" id="2911517"/>
    <lineage>
        <taxon>Bacteria</taxon>
        <taxon>Bacillati</taxon>
        <taxon>Actinomycetota</taxon>
        <taxon>Actinomycetes</taxon>
        <taxon>Mycobacteriales</taxon>
        <taxon>Gordoniaceae</taxon>
        <taxon>Gordonia</taxon>
    </lineage>
</organism>
<dbReference type="Pfam" id="PF07690">
    <property type="entry name" value="MFS_1"/>
    <property type="match status" value="1"/>
</dbReference>